<name>A0ACC2PWB2_9HYME</name>
<reference evidence="1" key="1">
    <citation type="submission" date="2023-04" db="EMBL/GenBank/DDBJ databases">
        <title>A chromosome-level genome assembly of the parasitoid wasp Eretmocerus hayati.</title>
        <authorList>
            <person name="Zhong Y."/>
            <person name="Liu S."/>
            <person name="Liu Y."/>
        </authorList>
    </citation>
    <scope>NUCLEOTIDE SEQUENCE</scope>
    <source>
        <strain evidence="1">ZJU_SS_LIU_2023</strain>
    </source>
</reference>
<keyword evidence="2" id="KW-1185">Reference proteome</keyword>
<proteinExistence type="predicted"/>
<accession>A0ACC2PWB2</accession>
<gene>
    <name evidence="1" type="ORF">QAD02_023363</name>
</gene>
<organism evidence="1 2">
    <name type="scientific">Eretmocerus hayati</name>
    <dbReference type="NCBI Taxonomy" id="131215"/>
    <lineage>
        <taxon>Eukaryota</taxon>
        <taxon>Metazoa</taxon>
        <taxon>Ecdysozoa</taxon>
        <taxon>Arthropoda</taxon>
        <taxon>Hexapoda</taxon>
        <taxon>Insecta</taxon>
        <taxon>Pterygota</taxon>
        <taxon>Neoptera</taxon>
        <taxon>Endopterygota</taxon>
        <taxon>Hymenoptera</taxon>
        <taxon>Apocrita</taxon>
        <taxon>Proctotrupomorpha</taxon>
        <taxon>Chalcidoidea</taxon>
        <taxon>Aphelinidae</taxon>
        <taxon>Aphelininae</taxon>
        <taxon>Eretmocerus</taxon>
    </lineage>
</organism>
<comment type="caution">
    <text evidence="1">The sequence shown here is derived from an EMBL/GenBank/DDBJ whole genome shotgun (WGS) entry which is preliminary data.</text>
</comment>
<dbReference type="Proteomes" id="UP001239111">
    <property type="component" value="Chromosome 1"/>
</dbReference>
<evidence type="ECO:0000313" key="2">
    <source>
        <dbReference type="Proteomes" id="UP001239111"/>
    </source>
</evidence>
<evidence type="ECO:0000313" key="1">
    <source>
        <dbReference type="EMBL" id="KAJ8687569.1"/>
    </source>
</evidence>
<dbReference type="EMBL" id="CM056741">
    <property type="protein sequence ID" value="KAJ8687569.1"/>
    <property type="molecule type" value="Genomic_DNA"/>
</dbReference>
<sequence>MVSESHPRDQLPEPPNSMDENERVGDGSGGGAGHPDDVDYYTFLNIPRNATPEEINNAYRRLTKCYHPDKHTNPSLKADAETLFNRITTAYKVLSDPHKRAIYDSLGLKGLETDGWQLVARTKTPQEIRNEYERLAREEEERKLLLRTSPKGSVTIHVNATDLFNKYSDNYLEEFEGSGGSIFPSIEISGMSVVQSIESPLTLRDTAVLGGDVSIKNGIGSGSVHFSVRRIVSPVGWFEVEVGAGNGPTLALNGYRSLTKRIYFNGGAVFQFDQDQLVPGLVGTLSMQLDTHTIGYMTYRHGIGKGLNTTIVRSTPYSYTALSLELALLKSYISLSYVHKMEERRLDLRGHVKLGTFGWVVEYGAEKRISEHTSVSAVVHVGTPSGVYLRVKLKRAYQTYTFPIWLSDEFLPAPVFYATVAPIVTWALFKNFVLDPINRERKQRDKEKQREANKLINEEKRREAKAAVELMKATFSRIRSEEEAKRGLVITKALYGRFIYSQDRRGSNTDETVGGQRDEVIDVTIPLQCLVKDSKLVLHNAAKSQLPGFYDPCIGEDKQLLLQYLFHMQTHECLIKDSEPLRIPKPSHRVNTT</sequence>
<protein>
    <submittedName>
        <fullName evidence="1">Uncharacterized protein</fullName>
    </submittedName>
</protein>